<dbReference type="GeneID" id="93019506"/>
<dbReference type="CDD" id="cd07720">
    <property type="entry name" value="OPHC2-like_MBL-fold"/>
    <property type="match status" value="1"/>
</dbReference>
<feature type="domain" description="Metallo-beta-lactamase" evidence="5">
    <location>
        <begin position="64"/>
        <end position="270"/>
    </location>
</feature>
<name>A0A3S4PGE7_CHRGE</name>
<dbReference type="RefSeq" id="WP_002982279.1">
    <property type="nucleotide sequence ID" value="NZ_CP068486.1"/>
</dbReference>
<dbReference type="SMART" id="SM00849">
    <property type="entry name" value="Lactamase_B"/>
    <property type="match status" value="1"/>
</dbReference>
<keyword evidence="4" id="KW-0862">Zinc</keyword>
<dbReference type="PANTHER" id="PTHR42978:SF6">
    <property type="entry name" value="QUORUM-QUENCHING LACTONASE YTNP-RELATED"/>
    <property type="match status" value="1"/>
</dbReference>
<dbReference type="Gene3D" id="3.60.15.10">
    <property type="entry name" value="Ribonuclease Z/Hydroxyacylglutathione hydrolase-like"/>
    <property type="match status" value="1"/>
</dbReference>
<evidence type="ECO:0000256" key="3">
    <source>
        <dbReference type="ARBA" id="ARBA00022801"/>
    </source>
</evidence>
<evidence type="ECO:0000313" key="7">
    <source>
        <dbReference type="Proteomes" id="UP000279227"/>
    </source>
</evidence>
<dbReference type="AlphaFoldDB" id="A0A3S4PGE7"/>
<reference evidence="6 7" key="1">
    <citation type="submission" date="2018-12" db="EMBL/GenBank/DDBJ databases">
        <authorList>
            <consortium name="Pathogen Informatics"/>
        </authorList>
    </citation>
    <scope>NUCLEOTIDE SEQUENCE [LARGE SCALE GENOMIC DNA]</scope>
    <source>
        <strain evidence="6 7">NCTC11432</strain>
    </source>
</reference>
<dbReference type="InterPro" id="IPR051013">
    <property type="entry name" value="MBL_superfamily_lactonases"/>
</dbReference>
<dbReference type="InterPro" id="IPR001279">
    <property type="entry name" value="Metallo-B-lactamas"/>
</dbReference>
<accession>A0A3S4PGE7</accession>
<comment type="similarity">
    <text evidence="1">Belongs to the metallo-beta-lactamase superfamily.</text>
</comment>
<dbReference type="KEGG" id="cgle:NCTC11432_03432"/>
<keyword evidence="3" id="KW-0378">Hydrolase</keyword>
<dbReference type="EMBL" id="LR134289">
    <property type="protein sequence ID" value="VEE09857.1"/>
    <property type="molecule type" value="Genomic_DNA"/>
</dbReference>
<organism evidence="6 7">
    <name type="scientific">Chryseobacterium gleum</name>
    <name type="common">Flavobacterium gleum</name>
    <dbReference type="NCBI Taxonomy" id="250"/>
    <lineage>
        <taxon>Bacteria</taxon>
        <taxon>Pseudomonadati</taxon>
        <taxon>Bacteroidota</taxon>
        <taxon>Flavobacteriia</taxon>
        <taxon>Flavobacteriales</taxon>
        <taxon>Weeksellaceae</taxon>
        <taxon>Chryseobacterium group</taxon>
        <taxon>Chryseobacterium</taxon>
    </lineage>
</organism>
<dbReference type="SUPFAM" id="SSF56281">
    <property type="entry name" value="Metallo-hydrolase/oxidoreductase"/>
    <property type="match status" value="1"/>
</dbReference>
<dbReference type="PANTHER" id="PTHR42978">
    <property type="entry name" value="QUORUM-QUENCHING LACTONASE YTNP-RELATED-RELATED"/>
    <property type="match status" value="1"/>
</dbReference>
<gene>
    <name evidence="6" type="ORF">NCTC11432_03432</name>
</gene>
<dbReference type="GO" id="GO:0046872">
    <property type="term" value="F:metal ion binding"/>
    <property type="evidence" value="ECO:0007669"/>
    <property type="project" value="UniProtKB-KW"/>
</dbReference>
<evidence type="ECO:0000256" key="4">
    <source>
        <dbReference type="ARBA" id="ARBA00022833"/>
    </source>
</evidence>
<protein>
    <submittedName>
        <fullName evidence="6">Ribonuclease Z</fullName>
    </submittedName>
</protein>
<evidence type="ECO:0000256" key="2">
    <source>
        <dbReference type="ARBA" id="ARBA00022723"/>
    </source>
</evidence>
<proteinExistence type="inferred from homology"/>
<dbReference type="InterPro" id="IPR036866">
    <property type="entry name" value="RibonucZ/Hydroxyglut_hydro"/>
</dbReference>
<keyword evidence="2" id="KW-0479">Metal-binding</keyword>
<dbReference type="Pfam" id="PF00753">
    <property type="entry name" value="Lactamase_B"/>
    <property type="match status" value="1"/>
</dbReference>
<dbReference type="Proteomes" id="UP000279227">
    <property type="component" value="Chromosome"/>
</dbReference>
<dbReference type="OrthoDB" id="9802897at2"/>
<dbReference type="GO" id="GO:0016787">
    <property type="term" value="F:hydrolase activity"/>
    <property type="evidence" value="ECO:0007669"/>
    <property type="project" value="UniProtKB-KW"/>
</dbReference>
<evidence type="ECO:0000313" key="6">
    <source>
        <dbReference type="EMBL" id="VEE09857.1"/>
    </source>
</evidence>
<dbReference type="STRING" id="525257.HMPREF0204_10390"/>
<evidence type="ECO:0000259" key="5">
    <source>
        <dbReference type="SMART" id="SM00849"/>
    </source>
</evidence>
<sequence length="310" mass="34965">MDQKLKNDHGFIHIPCNELDIFILSDGYFGIGYHQPILAPGIPQHLVKTELRNLYLSESYYEAPINVMLIKKDDRTILIDTGEGFYDDENAGKLLYSLNAAGFTPESVTDILITHAHRDHIGGILSKNGDFIFPNARYYISSQEFDFWTSDEPDFQKSKNPEGGTPSIPLVRKILSAIDSRLTKFEMGDQLFSCIQTEAAPGHTPGHIIYTVSNGGLSITNVVDLFHSPLLIAKPDWGTQWDIDFETGVETRKKVLEVCYENRTLICSAHLPWPGIGYINKVNNRFQWVPKVYNNPFSINLEKNSEPGTI</sequence>
<evidence type="ECO:0000256" key="1">
    <source>
        <dbReference type="ARBA" id="ARBA00007749"/>
    </source>
</evidence>